<evidence type="ECO:0000256" key="3">
    <source>
        <dbReference type="ARBA" id="ARBA00010400"/>
    </source>
</evidence>
<dbReference type="InterPro" id="IPR054463">
    <property type="entry name" value="PexRD54_WY"/>
</dbReference>
<keyword evidence="5 7" id="KW-0732">Signal</keyword>
<dbReference type="Pfam" id="PF22748">
    <property type="entry name" value="PexRD54_WY"/>
    <property type="match status" value="4"/>
</dbReference>
<dbReference type="AlphaFoldDB" id="A0A0W8C8G9"/>
<dbReference type="Proteomes" id="UP000052943">
    <property type="component" value="Unassembled WGS sequence"/>
</dbReference>
<protein>
    <recommendedName>
        <fullName evidence="8">RxLR effector PexRD54 WY domain-containing protein</fullName>
    </recommendedName>
</protein>
<accession>A0A0W8C8G9</accession>
<feature type="signal peptide" evidence="7">
    <location>
        <begin position="1"/>
        <end position="23"/>
    </location>
</feature>
<dbReference type="OrthoDB" id="90111at2759"/>
<proteinExistence type="inferred from homology"/>
<evidence type="ECO:0000256" key="7">
    <source>
        <dbReference type="SAM" id="SignalP"/>
    </source>
</evidence>
<dbReference type="GO" id="GO:0005576">
    <property type="term" value="C:extracellular region"/>
    <property type="evidence" value="ECO:0007669"/>
    <property type="project" value="UniProtKB-SubCell"/>
</dbReference>
<evidence type="ECO:0000256" key="5">
    <source>
        <dbReference type="ARBA" id="ARBA00022729"/>
    </source>
</evidence>
<evidence type="ECO:0000259" key="8">
    <source>
        <dbReference type="Pfam" id="PF22748"/>
    </source>
</evidence>
<reference evidence="9 10" key="1">
    <citation type="submission" date="2015-11" db="EMBL/GenBank/DDBJ databases">
        <title>Genomes and virulence difference between two physiological races of Phytophthora nicotianae.</title>
        <authorList>
            <person name="Liu H."/>
            <person name="Ma X."/>
            <person name="Yu H."/>
            <person name="Fang D."/>
            <person name="Li Y."/>
            <person name="Wang X."/>
            <person name="Wang W."/>
            <person name="Dong Y."/>
            <person name="Xiao B."/>
        </authorList>
    </citation>
    <scope>NUCLEOTIDE SEQUENCE [LARGE SCALE GENOMIC DNA]</scope>
    <source>
        <strain evidence="10">race 0</strain>
    </source>
</reference>
<dbReference type="GO" id="GO:0043657">
    <property type="term" value="C:host cell"/>
    <property type="evidence" value="ECO:0007669"/>
    <property type="project" value="UniProtKB-SubCell"/>
</dbReference>
<evidence type="ECO:0000313" key="10">
    <source>
        <dbReference type="Proteomes" id="UP000052943"/>
    </source>
</evidence>
<evidence type="ECO:0000313" key="9">
    <source>
        <dbReference type="EMBL" id="KUF80363.1"/>
    </source>
</evidence>
<feature type="domain" description="RxLR effector PexRD54 WY" evidence="8">
    <location>
        <begin position="343"/>
        <end position="379"/>
    </location>
</feature>
<comment type="caution">
    <text evidence="9">The sequence shown here is derived from an EMBL/GenBank/DDBJ whole genome shotgun (WGS) entry which is preliminary data.</text>
</comment>
<comment type="similarity">
    <text evidence="3">Belongs to the RxLR effector family.</text>
</comment>
<feature type="domain" description="RxLR effector PexRD54 WY" evidence="8">
    <location>
        <begin position="253"/>
        <end position="292"/>
    </location>
</feature>
<evidence type="ECO:0000256" key="6">
    <source>
        <dbReference type="ARBA" id="ARBA00023026"/>
    </source>
</evidence>
<comment type="subcellular location">
    <subcellularLocation>
        <location evidence="1">Host cell</location>
    </subcellularLocation>
    <subcellularLocation>
        <location evidence="2">Secreted</location>
    </subcellularLocation>
</comment>
<organism evidence="9 10">
    <name type="scientific">Phytophthora nicotianae</name>
    <name type="common">Potato buckeye rot agent</name>
    <name type="synonym">Phytophthora parasitica</name>
    <dbReference type="NCBI Taxonomy" id="4792"/>
    <lineage>
        <taxon>Eukaryota</taxon>
        <taxon>Sar</taxon>
        <taxon>Stramenopiles</taxon>
        <taxon>Oomycota</taxon>
        <taxon>Peronosporomycetes</taxon>
        <taxon>Peronosporales</taxon>
        <taxon>Peronosporaceae</taxon>
        <taxon>Phytophthora</taxon>
    </lineage>
</organism>
<keyword evidence="6" id="KW-0843">Virulence</keyword>
<keyword evidence="4" id="KW-0964">Secreted</keyword>
<evidence type="ECO:0000256" key="4">
    <source>
        <dbReference type="ARBA" id="ARBA00022525"/>
    </source>
</evidence>
<name>A0A0W8C8G9_PHYNI</name>
<feature type="domain" description="RxLR effector PexRD54 WY" evidence="8">
    <location>
        <begin position="161"/>
        <end position="200"/>
    </location>
</feature>
<feature type="domain" description="RxLR effector PexRD54 WY" evidence="8">
    <location>
        <begin position="432"/>
        <end position="470"/>
    </location>
</feature>
<sequence length="706" mass="80399">MRGLLLAATTFLVSIATTWHAVAEVGASVLQPSTDNPNGISSRVVRSHEERMPVFGVKNLLTSSEYSEKTLLSLLKSGESMDSIFVRLNLDKAKGELFNKPQFATLVKCIDDLSINDPKKGESMFTTVTTYYGDEALSQMIIAAQKDPSTKAFATGLQTRQLQYWLENERLPGYVLKRLELGKSGDNIFGSPQFGMWLTYLDDFNLRNPMGTLPRAPFLARYFGNEVFTKMVLDAMKTPSTANIASRFHAERMQHWLNTRKSPGDVYEFLSFHKAGENLVDNPLFLTWVKYVDDLNKVNPDKKTTLISVLAKHYDNDGLVKMLEAAKNVPGSSNIVKRLETEHKWLTKGTPDEVFKRLKLDEAGDSLLSRPQFQTWANYLKEYNTANPNYQTTLIETLIKHYGDAKLVEMLDEAMDVQDTKNMAEQLQTELFQRWMKKGQIPSEIFKMLNLDLAGNKLFTNPTLVTWKKYLSAFNREDTDKKTTLWATLRAHGYDDNSALYLLTIAKRTPNAKLIAASLQTEMLQYWLAAGKYPDYVFSLLRPNRAGNNLLTKPLFGTWIQYLDDFSVKFPGRTAMIPILRLKYDDISLVKIVESGMAVTSTENAARRVESELFKTWHLASLTPKDVFKRLKLNRKRQFDNPVIKSWMRFTTEYSKQKPHTGVTIIGTLEQFFGKDRLPQMIKTAKNDPSMEKVALELEHALLLSA</sequence>
<evidence type="ECO:0000256" key="1">
    <source>
        <dbReference type="ARBA" id="ARBA00004340"/>
    </source>
</evidence>
<dbReference type="EMBL" id="LNFO01004570">
    <property type="protein sequence ID" value="KUF80363.1"/>
    <property type="molecule type" value="Genomic_DNA"/>
</dbReference>
<evidence type="ECO:0000256" key="2">
    <source>
        <dbReference type="ARBA" id="ARBA00004613"/>
    </source>
</evidence>
<feature type="chain" id="PRO_5006940254" description="RxLR effector PexRD54 WY domain-containing protein" evidence="7">
    <location>
        <begin position="24"/>
        <end position="706"/>
    </location>
</feature>
<gene>
    <name evidence="9" type="ORF">AM587_10000867</name>
</gene>